<keyword evidence="5" id="KW-0804">Transcription</keyword>
<evidence type="ECO:0000256" key="2">
    <source>
        <dbReference type="ARBA" id="ARBA00022898"/>
    </source>
</evidence>
<evidence type="ECO:0000313" key="7">
    <source>
        <dbReference type="EMBL" id="SIT41944.1"/>
    </source>
</evidence>
<name>A0A1N7S3F9_9BURK</name>
<dbReference type="InterPro" id="IPR015421">
    <property type="entry name" value="PyrdxlP-dep_Trfase_major"/>
</dbReference>
<reference evidence="7" key="1">
    <citation type="submission" date="2016-12" db="EMBL/GenBank/DDBJ databases">
        <authorList>
            <person name="Moulin L."/>
        </authorList>
    </citation>
    <scope>NUCLEOTIDE SEQUENCE [LARGE SCALE GENOMIC DNA]</scope>
    <source>
        <strain evidence="7">STM 7183</strain>
    </source>
</reference>
<dbReference type="EMBL" id="CYGY02000030">
    <property type="protein sequence ID" value="SIT41944.1"/>
    <property type="molecule type" value="Genomic_DNA"/>
</dbReference>
<proteinExistence type="inferred from homology"/>
<gene>
    <name evidence="7" type="ORF">BN2476_300274</name>
</gene>
<dbReference type="PROSITE" id="PS50949">
    <property type="entry name" value="HTH_GNTR"/>
    <property type="match status" value="1"/>
</dbReference>
<dbReference type="GO" id="GO:0003677">
    <property type="term" value="F:DNA binding"/>
    <property type="evidence" value="ECO:0007669"/>
    <property type="project" value="UniProtKB-KW"/>
</dbReference>
<dbReference type="CDD" id="cd00609">
    <property type="entry name" value="AAT_like"/>
    <property type="match status" value="1"/>
</dbReference>
<dbReference type="GO" id="GO:0030170">
    <property type="term" value="F:pyridoxal phosphate binding"/>
    <property type="evidence" value="ECO:0007669"/>
    <property type="project" value="InterPro"/>
</dbReference>
<accession>A0A1N7S3F9</accession>
<comment type="similarity">
    <text evidence="1">In the C-terminal section; belongs to the class-I pyridoxal-phosphate-dependent aminotransferase family.</text>
</comment>
<evidence type="ECO:0000256" key="5">
    <source>
        <dbReference type="ARBA" id="ARBA00023163"/>
    </source>
</evidence>
<dbReference type="Proteomes" id="UP000195569">
    <property type="component" value="Unassembled WGS sequence"/>
</dbReference>
<dbReference type="SUPFAM" id="SSF53383">
    <property type="entry name" value="PLP-dependent transferases"/>
    <property type="match status" value="1"/>
</dbReference>
<feature type="domain" description="HTH gntR-type" evidence="6">
    <location>
        <begin position="18"/>
        <end position="86"/>
    </location>
</feature>
<sequence length="476" mass="52422">MTLKMIELELDRDRRSAPTLVEQVVQGFAHAIDTQGLRAGALLPSVRQLAQSHSLSTFTVTEAYNRLVSMGLVIARRGSGYRVAPHSRAEHANTVDWQPPSLTATWLLSDVFADHSVPIKAGGGWLPNEWINETGMQHAFRAMSRVPAARLGDYGHPYGFAPLRAKIAEQMDRRGLPVDVSNVLLAQGATQALDLVVRTLLRAGDAVVVEDPGYCNLLQILKLAGLTVIGVPRTPAGIDTDALEKIVDQHRPKAIFVNTTLQNPTGATYGMASAFRLLQIAERNRMWVIEDDVSRELCAPGAPVFAAMEGLRRVLYISGFSKTVTPALRCGYVVAERDVLRELARTKMAVGLTSSEAIERIVDKVLHEGRYARHVEQVNDRLRAAHAIVEERLDALGLDVFHRPRAGLFLFARLPIEPERAGEIATAALSDGIWLAPGSYFRPDDAPSAWFRFNVPHSTDDALWRFIERIGRDVAA</sequence>
<dbReference type="PANTHER" id="PTHR46577">
    <property type="entry name" value="HTH-TYPE TRANSCRIPTIONAL REGULATORY PROTEIN GABR"/>
    <property type="match status" value="1"/>
</dbReference>
<keyword evidence="2" id="KW-0663">Pyridoxal phosphate</keyword>
<dbReference type="InterPro" id="IPR051446">
    <property type="entry name" value="HTH_trans_reg/aminotransferase"/>
</dbReference>
<keyword evidence="4" id="KW-0238">DNA-binding</keyword>
<dbReference type="SUPFAM" id="SSF46785">
    <property type="entry name" value="Winged helix' DNA-binding domain"/>
    <property type="match status" value="1"/>
</dbReference>
<dbReference type="Gene3D" id="1.10.10.10">
    <property type="entry name" value="Winged helix-like DNA-binding domain superfamily/Winged helix DNA-binding domain"/>
    <property type="match status" value="1"/>
</dbReference>
<evidence type="ECO:0000256" key="4">
    <source>
        <dbReference type="ARBA" id="ARBA00023125"/>
    </source>
</evidence>
<dbReference type="Pfam" id="PF00392">
    <property type="entry name" value="GntR"/>
    <property type="match status" value="1"/>
</dbReference>
<evidence type="ECO:0000256" key="1">
    <source>
        <dbReference type="ARBA" id="ARBA00005384"/>
    </source>
</evidence>
<keyword evidence="8" id="KW-1185">Reference proteome</keyword>
<comment type="caution">
    <text evidence="7">The sequence shown here is derived from an EMBL/GenBank/DDBJ whole genome shotgun (WGS) entry which is preliminary data.</text>
</comment>
<keyword evidence="3" id="KW-0805">Transcription regulation</keyword>
<dbReference type="InterPro" id="IPR015424">
    <property type="entry name" value="PyrdxlP-dep_Trfase"/>
</dbReference>
<dbReference type="InterPro" id="IPR036388">
    <property type="entry name" value="WH-like_DNA-bd_sf"/>
</dbReference>
<dbReference type="CDD" id="cd07377">
    <property type="entry name" value="WHTH_GntR"/>
    <property type="match status" value="1"/>
</dbReference>
<dbReference type="PANTHER" id="PTHR46577:SF2">
    <property type="entry name" value="TRANSCRIPTIONAL REGULATORY PROTEIN"/>
    <property type="match status" value="1"/>
</dbReference>
<dbReference type="InterPro" id="IPR000524">
    <property type="entry name" value="Tscrpt_reg_HTH_GntR"/>
</dbReference>
<dbReference type="InterPro" id="IPR036390">
    <property type="entry name" value="WH_DNA-bd_sf"/>
</dbReference>
<dbReference type="SMART" id="SM00345">
    <property type="entry name" value="HTH_GNTR"/>
    <property type="match status" value="1"/>
</dbReference>
<protein>
    <submittedName>
        <fullName evidence="7">Transcriptional regulator</fullName>
    </submittedName>
</protein>
<dbReference type="GO" id="GO:0003700">
    <property type="term" value="F:DNA-binding transcription factor activity"/>
    <property type="evidence" value="ECO:0007669"/>
    <property type="project" value="InterPro"/>
</dbReference>
<dbReference type="Pfam" id="PF00155">
    <property type="entry name" value="Aminotran_1_2"/>
    <property type="match status" value="1"/>
</dbReference>
<evidence type="ECO:0000256" key="3">
    <source>
        <dbReference type="ARBA" id="ARBA00023015"/>
    </source>
</evidence>
<organism evidence="7 8">
    <name type="scientific">Paraburkholderia piptadeniae</name>
    <dbReference type="NCBI Taxonomy" id="1701573"/>
    <lineage>
        <taxon>Bacteria</taxon>
        <taxon>Pseudomonadati</taxon>
        <taxon>Pseudomonadota</taxon>
        <taxon>Betaproteobacteria</taxon>
        <taxon>Burkholderiales</taxon>
        <taxon>Burkholderiaceae</taxon>
        <taxon>Paraburkholderia</taxon>
    </lineage>
</organism>
<dbReference type="Gene3D" id="3.40.640.10">
    <property type="entry name" value="Type I PLP-dependent aspartate aminotransferase-like (Major domain)"/>
    <property type="match status" value="1"/>
</dbReference>
<evidence type="ECO:0000313" key="8">
    <source>
        <dbReference type="Proteomes" id="UP000195569"/>
    </source>
</evidence>
<dbReference type="InterPro" id="IPR004839">
    <property type="entry name" value="Aminotransferase_I/II_large"/>
</dbReference>
<dbReference type="AlphaFoldDB" id="A0A1N7S3F9"/>
<evidence type="ECO:0000259" key="6">
    <source>
        <dbReference type="PROSITE" id="PS50949"/>
    </source>
</evidence>